<evidence type="ECO:0000313" key="2">
    <source>
        <dbReference type="EMBL" id="AFS83665.1"/>
    </source>
</evidence>
<organism evidence="2 3">
    <name type="scientific">Candidatus Nitrosopumilus sediminis</name>
    <dbReference type="NCBI Taxonomy" id="1229909"/>
    <lineage>
        <taxon>Archaea</taxon>
        <taxon>Nitrososphaerota</taxon>
        <taxon>Nitrososphaeria</taxon>
        <taxon>Nitrosopumilales</taxon>
        <taxon>Nitrosopumilaceae</taxon>
        <taxon>Nitrosopumilus</taxon>
    </lineage>
</organism>
<dbReference type="Proteomes" id="UP000006100">
    <property type="component" value="Chromosome"/>
</dbReference>
<dbReference type="InterPro" id="IPR002881">
    <property type="entry name" value="DUF58"/>
</dbReference>
<dbReference type="SUPFAM" id="SSF53300">
    <property type="entry name" value="vWA-like"/>
    <property type="match status" value="1"/>
</dbReference>
<dbReference type="eggNOG" id="arCOG02745">
    <property type="taxonomic scope" value="Archaea"/>
</dbReference>
<dbReference type="PANTHER" id="PTHR33608:SF6">
    <property type="entry name" value="BLL2464 PROTEIN"/>
    <property type="match status" value="1"/>
</dbReference>
<keyword evidence="3" id="KW-1185">Reference proteome</keyword>
<evidence type="ECO:0000259" key="1">
    <source>
        <dbReference type="Pfam" id="PF01882"/>
    </source>
</evidence>
<dbReference type="PATRIC" id="fig|1229909.8.peg.2047"/>
<dbReference type="STRING" id="1229909.NSED_09375"/>
<dbReference type="GeneID" id="13698638"/>
<gene>
    <name evidence="2" type="ORF">NSED_09375</name>
</gene>
<dbReference type="KEGG" id="nir:NSED_09375"/>
<dbReference type="OrthoDB" id="3263at2157"/>
<dbReference type="AlphaFoldDB" id="K0BF31"/>
<proteinExistence type="predicted"/>
<protein>
    <recommendedName>
        <fullName evidence="1">DUF58 domain-containing protein</fullName>
    </recommendedName>
</protein>
<evidence type="ECO:0000313" key="3">
    <source>
        <dbReference type="Proteomes" id="UP000006100"/>
    </source>
</evidence>
<dbReference type="HOGENOM" id="CLU_054927_2_0_2"/>
<dbReference type="Pfam" id="PF01882">
    <property type="entry name" value="DUF58"/>
    <property type="match status" value="1"/>
</dbReference>
<feature type="domain" description="DUF58" evidence="1">
    <location>
        <begin position="43"/>
        <end position="250"/>
    </location>
</feature>
<sequence>MSQAKEILKKIKKLDIKTKQLVDGIITGNYNSIFKGQGIEFSEIRDYRAGDDIRAIDWKVTARFNHPYIKEFIEERDLQVYFIIDISGSGSFGTNISKKEKSLEIIASLMFAALRNNDGVGIFLITENVEKFIPAKKGRKHILQLLNFLTTFTPNSRKTNLKKSLEEISKIIKRKSIVFLISDFIDNSEYLKPLKLLRKRHDVIALRIVDPREREIPDIGMIELEDEETGEQILVDTSNEEFRNSYLRLIYENDSKFLSSMMKIKVDTIPLLTEEDYSTSLKKFFKRRNR</sequence>
<name>K0BF31_9ARCH</name>
<dbReference type="EMBL" id="CP003843">
    <property type="protein sequence ID" value="AFS83665.1"/>
    <property type="molecule type" value="Genomic_DNA"/>
</dbReference>
<accession>K0BF31</accession>
<dbReference type="InterPro" id="IPR036465">
    <property type="entry name" value="vWFA_dom_sf"/>
</dbReference>
<dbReference type="RefSeq" id="WP_014966030.1">
    <property type="nucleotide sequence ID" value="NC_018656.1"/>
</dbReference>
<dbReference type="Gene3D" id="3.40.50.410">
    <property type="entry name" value="von Willebrand factor, type A domain"/>
    <property type="match status" value="1"/>
</dbReference>
<reference evidence="2 3" key="1">
    <citation type="journal article" date="2012" name="J. Bacteriol.">
        <title>Draft Genome Sequence of an Ammonia-Oxidizing Archaeon, "Candidatus Nitrosopumilus sediminis" AR2, from Svalbard in the Arctic Circle.</title>
        <authorList>
            <person name="Park S.J."/>
            <person name="Kim J.G."/>
            <person name="Jung M.Y."/>
            <person name="Kim S.J."/>
            <person name="Cha I.T."/>
            <person name="Ghai R."/>
            <person name="Martin-Cuadrado A.B."/>
            <person name="Rodriguez-Valera F."/>
            <person name="Rhee S.K."/>
        </authorList>
    </citation>
    <scope>NUCLEOTIDE SEQUENCE [LARGE SCALE GENOMIC DNA]</scope>
    <source>
        <strain evidence="2 3">AR2</strain>
    </source>
</reference>
<dbReference type="PANTHER" id="PTHR33608">
    <property type="entry name" value="BLL2464 PROTEIN"/>
    <property type="match status" value="1"/>
</dbReference>